<dbReference type="AlphaFoldDB" id="A0ABD2NJ46"/>
<evidence type="ECO:0000256" key="1">
    <source>
        <dbReference type="SAM" id="MobiDB-lite"/>
    </source>
</evidence>
<gene>
    <name evidence="2" type="ORF">HHI36_016242</name>
</gene>
<comment type="caution">
    <text evidence="2">The sequence shown here is derived from an EMBL/GenBank/DDBJ whole genome shotgun (WGS) entry which is preliminary data.</text>
</comment>
<name>A0ABD2NJ46_9CUCU</name>
<dbReference type="EMBL" id="JABFTP020000124">
    <property type="protein sequence ID" value="KAL3278708.1"/>
    <property type="molecule type" value="Genomic_DNA"/>
</dbReference>
<sequence length="153" mass="17699">MSKRKNANCPNSRRRVRFDNHSNSEIQSIPSDEETNRNSENFLTYYFSRLKNLFLSKTLDNEEDIEEETIAQDWEVCRESRRRAIGNREDIENISSQGSSYSISTACSEEPVETDFSPTKMCGNEQTAYQIVKSALKYGYANKIINRRITSFG</sequence>
<proteinExistence type="predicted"/>
<evidence type="ECO:0000313" key="3">
    <source>
        <dbReference type="Proteomes" id="UP001516400"/>
    </source>
</evidence>
<evidence type="ECO:0000313" key="2">
    <source>
        <dbReference type="EMBL" id="KAL3278708.1"/>
    </source>
</evidence>
<accession>A0ABD2NJ46</accession>
<feature type="compositionally biased region" description="Basic residues" evidence="1">
    <location>
        <begin position="1"/>
        <end position="16"/>
    </location>
</feature>
<feature type="region of interest" description="Disordered" evidence="1">
    <location>
        <begin position="1"/>
        <end position="35"/>
    </location>
</feature>
<protein>
    <submittedName>
        <fullName evidence="2">Uncharacterized protein</fullName>
    </submittedName>
</protein>
<keyword evidence="3" id="KW-1185">Reference proteome</keyword>
<organism evidence="2 3">
    <name type="scientific">Cryptolaemus montrouzieri</name>
    <dbReference type="NCBI Taxonomy" id="559131"/>
    <lineage>
        <taxon>Eukaryota</taxon>
        <taxon>Metazoa</taxon>
        <taxon>Ecdysozoa</taxon>
        <taxon>Arthropoda</taxon>
        <taxon>Hexapoda</taxon>
        <taxon>Insecta</taxon>
        <taxon>Pterygota</taxon>
        <taxon>Neoptera</taxon>
        <taxon>Endopterygota</taxon>
        <taxon>Coleoptera</taxon>
        <taxon>Polyphaga</taxon>
        <taxon>Cucujiformia</taxon>
        <taxon>Coccinelloidea</taxon>
        <taxon>Coccinellidae</taxon>
        <taxon>Scymninae</taxon>
        <taxon>Scymnini</taxon>
        <taxon>Cryptolaemus</taxon>
    </lineage>
</organism>
<dbReference type="Proteomes" id="UP001516400">
    <property type="component" value="Unassembled WGS sequence"/>
</dbReference>
<reference evidence="2 3" key="1">
    <citation type="journal article" date="2021" name="BMC Biol.">
        <title>Horizontally acquired antibacterial genes associated with adaptive radiation of ladybird beetles.</title>
        <authorList>
            <person name="Li H.S."/>
            <person name="Tang X.F."/>
            <person name="Huang Y.H."/>
            <person name="Xu Z.Y."/>
            <person name="Chen M.L."/>
            <person name="Du X.Y."/>
            <person name="Qiu B.Y."/>
            <person name="Chen P.T."/>
            <person name="Zhang W."/>
            <person name="Slipinski A."/>
            <person name="Escalona H.E."/>
            <person name="Waterhouse R.M."/>
            <person name="Zwick A."/>
            <person name="Pang H."/>
        </authorList>
    </citation>
    <scope>NUCLEOTIDE SEQUENCE [LARGE SCALE GENOMIC DNA]</scope>
    <source>
        <strain evidence="2">SYSU2018</strain>
    </source>
</reference>